<dbReference type="Proteomes" id="UP000503144">
    <property type="component" value="Chromosome"/>
</dbReference>
<proteinExistence type="predicted"/>
<gene>
    <name evidence="1" type="ORF">HF324_17695</name>
</gene>
<reference evidence="1" key="1">
    <citation type="submission" date="2020-09" db="EMBL/GenBank/DDBJ databases">
        <authorList>
            <person name="Kittiwongwattana C."/>
        </authorList>
    </citation>
    <scope>NUCLEOTIDE SEQUENCE</scope>
    <source>
        <strain evidence="1">1303</strain>
    </source>
</reference>
<evidence type="ECO:0000313" key="2">
    <source>
        <dbReference type="Proteomes" id="UP000503144"/>
    </source>
</evidence>
<dbReference type="RefSeq" id="WP_168861255.1">
    <property type="nucleotide sequence ID" value="NZ_CP051204.2"/>
</dbReference>
<sequence>MTTPPSNLPVFIRTATGRSSDPYGITVSYRCTVPVSAENLEDSDPLE</sequence>
<organism evidence="1 2">
    <name type="scientific">Chitinophaga oryzae</name>
    <dbReference type="NCBI Taxonomy" id="2725414"/>
    <lineage>
        <taxon>Bacteria</taxon>
        <taxon>Pseudomonadati</taxon>
        <taxon>Bacteroidota</taxon>
        <taxon>Chitinophagia</taxon>
        <taxon>Chitinophagales</taxon>
        <taxon>Chitinophagaceae</taxon>
        <taxon>Chitinophaga</taxon>
    </lineage>
</organism>
<protein>
    <submittedName>
        <fullName evidence="1">Uncharacterized protein</fullName>
    </submittedName>
</protein>
<dbReference type="EMBL" id="CP051204">
    <property type="protein sequence ID" value="QJB39593.1"/>
    <property type="molecule type" value="Genomic_DNA"/>
</dbReference>
<keyword evidence="2" id="KW-1185">Reference proteome</keyword>
<name>A0ABX6LL71_9BACT</name>
<evidence type="ECO:0000313" key="1">
    <source>
        <dbReference type="EMBL" id="QJB39593.1"/>
    </source>
</evidence>
<accession>A0ABX6LL71</accession>